<dbReference type="EMBL" id="CAADFY010000003">
    <property type="protein sequence ID" value="VFK51712.1"/>
    <property type="molecule type" value="Genomic_DNA"/>
</dbReference>
<gene>
    <name evidence="2" type="ORF">BECKTUN1418E_GA0071001_100326</name>
    <name evidence="3" type="ORF">BECKTUN1418F_GA0071002_100326</name>
</gene>
<dbReference type="InterPro" id="IPR052715">
    <property type="entry name" value="RAYT_transposase"/>
</dbReference>
<dbReference type="PANTHER" id="PTHR36966">
    <property type="entry name" value="REP-ASSOCIATED TYROSINE TRANSPOSASE"/>
    <property type="match status" value="1"/>
</dbReference>
<dbReference type="NCBIfam" id="NF047646">
    <property type="entry name" value="REP_Tyr_transpos"/>
    <property type="match status" value="1"/>
</dbReference>
<dbReference type="Gene3D" id="3.30.70.1290">
    <property type="entry name" value="Transposase IS200-like"/>
    <property type="match status" value="1"/>
</dbReference>
<dbReference type="GO" id="GO:0004803">
    <property type="term" value="F:transposase activity"/>
    <property type="evidence" value="ECO:0007669"/>
    <property type="project" value="InterPro"/>
</dbReference>
<reference evidence="3" key="1">
    <citation type="submission" date="2019-02" db="EMBL/GenBank/DDBJ databases">
        <authorList>
            <person name="Gruber-Vodicka R. H."/>
            <person name="Seah K. B. B."/>
        </authorList>
    </citation>
    <scope>NUCLEOTIDE SEQUENCE</scope>
    <source>
        <strain evidence="2">BECK_BY2</strain>
        <strain evidence="3">BECK_BY3</strain>
    </source>
</reference>
<sequence length="210" mass="25441">MGTLRFACLLRRLSRRQAKAPRAVPIGTITSYRECNMDYRRAKIPGAQYFFTVVIEHRRHLLIEHMDRLRAAFRHVQPRHPFRIDAIVILPDHLHTLWTLPTDDSDYANRWMRIKRTFSSGFPALPSNSSQKRKREKGIWQRRFWEHYIRDERDRQNHLDYIHYNPVKHGYVEQVRDWPYSTFQRLVKRGWYTADWGQSISHVVHDMDCE</sequence>
<feature type="domain" description="Transposase IS200-like" evidence="1">
    <location>
        <begin position="44"/>
        <end position="165"/>
    </location>
</feature>
<accession>A0A450ZD40</accession>
<dbReference type="Pfam" id="PF01797">
    <property type="entry name" value="Y1_Tnp"/>
    <property type="match status" value="1"/>
</dbReference>
<dbReference type="PANTHER" id="PTHR36966:SF1">
    <property type="entry name" value="REP-ASSOCIATED TYROSINE TRANSPOSASE"/>
    <property type="match status" value="1"/>
</dbReference>
<evidence type="ECO:0000313" key="2">
    <source>
        <dbReference type="EMBL" id="VFK50469.1"/>
    </source>
</evidence>
<dbReference type="InterPro" id="IPR002686">
    <property type="entry name" value="Transposase_17"/>
</dbReference>
<organism evidence="3">
    <name type="scientific">Candidatus Kentrum sp. TUN</name>
    <dbReference type="NCBI Taxonomy" id="2126343"/>
    <lineage>
        <taxon>Bacteria</taxon>
        <taxon>Pseudomonadati</taxon>
        <taxon>Pseudomonadota</taxon>
        <taxon>Gammaproteobacteria</taxon>
        <taxon>Candidatus Kentrum</taxon>
    </lineage>
</organism>
<evidence type="ECO:0000259" key="1">
    <source>
        <dbReference type="SMART" id="SM01321"/>
    </source>
</evidence>
<dbReference type="GO" id="GO:0043565">
    <property type="term" value="F:sequence-specific DNA binding"/>
    <property type="evidence" value="ECO:0007669"/>
    <property type="project" value="TreeGrafter"/>
</dbReference>
<dbReference type="SUPFAM" id="SSF143422">
    <property type="entry name" value="Transposase IS200-like"/>
    <property type="match status" value="1"/>
</dbReference>
<dbReference type="EMBL" id="CAADFV010000003">
    <property type="protein sequence ID" value="VFK50469.1"/>
    <property type="molecule type" value="Genomic_DNA"/>
</dbReference>
<dbReference type="SMART" id="SM01321">
    <property type="entry name" value="Y1_Tnp"/>
    <property type="match status" value="1"/>
</dbReference>
<name>A0A450ZD40_9GAMM</name>
<dbReference type="AlphaFoldDB" id="A0A450ZD40"/>
<dbReference type="GO" id="GO:0006313">
    <property type="term" value="P:DNA transposition"/>
    <property type="evidence" value="ECO:0007669"/>
    <property type="project" value="InterPro"/>
</dbReference>
<protein>
    <submittedName>
        <fullName evidence="3">Putative transposase</fullName>
    </submittedName>
</protein>
<dbReference type="InterPro" id="IPR036515">
    <property type="entry name" value="Transposase_17_sf"/>
</dbReference>
<evidence type="ECO:0000313" key="3">
    <source>
        <dbReference type="EMBL" id="VFK51712.1"/>
    </source>
</evidence>
<proteinExistence type="predicted"/>